<reference evidence="3 4" key="1">
    <citation type="submission" date="2015-09" db="EMBL/GenBank/DDBJ databases">
        <title>Draft genome of a European isolate of the apple canker pathogen Neonectria ditissima.</title>
        <authorList>
            <person name="Gomez-Cortecero A."/>
            <person name="Harrison R.J."/>
            <person name="Armitage A.D."/>
        </authorList>
    </citation>
    <scope>NUCLEOTIDE SEQUENCE [LARGE SCALE GENOMIC DNA]</scope>
    <source>
        <strain evidence="3 4">R09/05</strain>
    </source>
</reference>
<protein>
    <recommendedName>
        <fullName evidence="2">DUF3074 domain-containing protein</fullName>
    </recommendedName>
</protein>
<dbReference type="Pfam" id="PF11274">
    <property type="entry name" value="DUF3074"/>
    <property type="match status" value="1"/>
</dbReference>
<feature type="compositionally biased region" description="Low complexity" evidence="1">
    <location>
        <begin position="477"/>
        <end position="487"/>
    </location>
</feature>
<feature type="compositionally biased region" description="Low complexity" evidence="1">
    <location>
        <begin position="429"/>
        <end position="439"/>
    </location>
</feature>
<dbReference type="InterPro" id="IPR024500">
    <property type="entry name" value="DUF3074"/>
</dbReference>
<feature type="region of interest" description="Disordered" evidence="1">
    <location>
        <begin position="633"/>
        <end position="657"/>
    </location>
</feature>
<feature type="domain" description="DUF3074" evidence="2">
    <location>
        <begin position="121"/>
        <end position="337"/>
    </location>
</feature>
<dbReference type="AlphaFoldDB" id="A0A0P7B8P7"/>
<feature type="region of interest" description="Disordered" evidence="1">
    <location>
        <begin position="266"/>
        <end position="292"/>
    </location>
</feature>
<accession>A0A0P7B8P7</accession>
<evidence type="ECO:0000256" key="1">
    <source>
        <dbReference type="SAM" id="MobiDB-lite"/>
    </source>
</evidence>
<feature type="compositionally biased region" description="Basic and acidic residues" evidence="1">
    <location>
        <begin position="494"/>
        <end position="585"/>
    </location>
</feature>
<organism evidence="3 4">
    <name type="scientific">Neonectria ditissima</name>
    <dbReference type="NCBI Taxonomy" id="78410"/>
    <lineage>
        <taxon>Eukaryota</taxon>
        <taxon>Fungi</taxon>
        <taxon>Dikarya</taxon>
        <taxon>Ascomycota</taxon>
        <taxon>Pezizomycotina</taxon>
        <taxon>Sordariomycetes</taxon>
        <taxon>Hypocreomycetidae</taxon>
        <taxon>Hypocreales</taxon>
        <taxon>Nectriaceae</taxon>
        <taxon>Neonectria</taxon>
    </lineage>
</organism>
<proteinExistence type="predicted"/>
<dbReference type="PANTHER" id="PTHR40370">
    <property type="entry name" value="EXPRESSED PROTEIN"/>
    <property type="match status" value="1"/>
</dbReference>
<dbReference type="SUPFAM" id="SSF55961">
    <property type="entry name" value="Bet v1-like"/>
    <property type="match status" value="1"/>
</dbReference>
<sequence>MASHHEPLAAMGPVDWQAVPQEEIKEFLDDVFADTQTVVESIPAPAAKAATTNTGRARSKTESAVVIGDIQRAPSQRQTAAAIGQAQELRKEWKEVKLNQRDNPLGINVYKLSAKDGRGSWFARRSVHDGLSFDDWKKGLAMEFAETMKIQGSPGSGNIRGIGADKRVEDQTVEDAGHLQVYQLSAQFPGPTAPRDFVTLLLTSETSVKPADGSRPLRQFMIVSKPCDHPECPPRQGIIRGYYESVELIREIPIDMVANKRSLSSADLGRDESKRRSTVNGNDNHDGSAAATDDYPTAIEWLMITRSDPGGSVPRFLIEKGTPPGIVGDAGKFVKWVTSKSIQGFPEPNEEDDVTKDPEAAELVKEKTIAAPGTPNITATNVNHFNEQLDQDDETVPSSNGLYGIITGAFGAASSLVSSSLLRIGAYSDVGSNDSVSDVPTAEQERHEDDSVASDTSSIRSFASALERSVTEDKSPESTTETQSETSKSNHQPGYRDRELKKLQERRRKLDEKVSKMVERRNNKLQGEKEKDAASIARMREKHDREVAKQEEKYRREVRKLEEKRENDKRKLEERQRKAQEREEKANMTLELEKLRAERDLAQRKIEILDTQVGELQAQNTMLVRKLGKMGMLDRTDSTSSVKSLKGADSKPASLAS</sequence>
<name>A0A0P7B8P7_9HYPO</name>
<dbReference type="PANTHER" id="PTHR40370:SF1">
    <property type="entry name" value="DUF3074 DOMAIN-CONTAINING PROTEIN"/>
    <property type="match status" value="1"/>
</dbReference>
<keyword evidence="4" id="KW-1185">Reference proteome</keyword>
<dbReference type="EMBL" id="LKCW01000188">
    <property type="protein sequence ID" value="KPM36847.1"/>
    <property type="molecule type" value="Genomic_DNA"/>
</dbReference>
<feature type="region of interest" description="Disordered" evidence="1">
    <location>
        <begin position="429"/>
        <end position="585"/>
    </location>
</feature>
<evidence type="ECO:0000313" key="4">
    <source>
        <dbReference type="Proteomes" id="UP000050424"/>
    </source>
</evidence>
<dbReference type="STRING" id="78410.A0A0P7B8P7"/>
<evidence type="ECO:0000313" key="3">
    <source>
        <dbReference type="EMBL" id="KPM36847.1"/>
    </source>
</evidence>
<dbReference type="Proteomes" id="UP000050424">
    <property type="component" value="Unassembled WGS sequence"/>
</dbReference>
<dbReference type="Gene3D" id="3.30.530.20">
    <property type="match status" value="1"/>
</dbReference>
<dbReference type="OrthoDB" id="5403181at2759"/>
<gene>
    <name evidence="3" type="ORF">AK830_g9728</name>
</gene>
<dbReference type="InterPro" id="IPR023393">
    <property type="entry name" value="START-like_dom_sf"/>
</dbReference>
<comment type="caution">
    <text evidence="3">The sequence shown here is derived from an EMBL/GenBank/DDBJ whole genome shotgun (WGS) entry which is preliminary data.</text>
</comment>
<evidence type="ECO:0000259" key="2">
    <source>
        <dbReference type="Pfam" id="PF11274"/>
    </source>
</evidence>